<evidence type="ECO:0000313" key="3">
    <source>
        <dbReference type="Proteomes" id="UP000292781"/>
    </source>
</evidence>
<organism evidence="2 3">
    <name type="scientific">Siculibacillus lacustris</name>
    <dbReference type="NCBI Taxonomy" id="1549641"/>
    <lineage>
        <taxon>Bacteria</taxon>
        <taxon>Pseudomonadati</taxon>
        <taxon>Pseudomonadota</taxon>
        <taxon>Alphaproteobacteria</taxon>
        <taxon>Hyphomicrobiales</taxon>
        <taxon>Ancalomicrobiaceae</taxon>
        <taxon>Siculibacillus</taxon>
    </lineage>
</organism>
<evidence type="ECO:0008006" key="4">
    <source>
        <dbReference type="Google" id="ProtNLM"/>
    </source>
</evidence>
<dbReference type="Proteomes" id="UP000292781">
    <property type="component" value="Unassembled WGS sequence"/>
</dbReference>
<dbReference type="AlphaFoldDB" id="A0A4Q9VT24"/>
<evidence type="ECO:0000256" key="1">
    <source>
        <dbReference type="SAM" id="SignalP"/>
    </source>
</evidence>
<dbReference type="RefSeq" id="WP_131307511.1">
    <property type="nucleotide sequence ID" value="NZ_SJFN01000008.1"/>
</dbReference>
<protein>
    <recommendedName>
        <fullName evidence="4">Secreted protein</fullName>
    </recommendedName>
</protein>
<keyword evidence="1" id="KW-0732">Signal</keyword>
<accession>A0A4Q9VT24</accession>
<name>A0A4Q9VT24_9HYPH</name>
<gene>
    <name evidence="2" type="ORF">EYW49_06740</name>
</gene>
<reference evidence="2 3" key="1">
    <citation type="submission" date="2019-02" db="EMBL/GenBank/DDBJ databases">
        <title>Siculibacillus lacustris gen. nov., sp. nov., a new rosette-forming bacterium isolated from a freshwater crater lake (Lake St. Ana, Romania).</title>
        <authorList>
            <person name="Felfoldi T."/>
            <person name="Marton Z."/>
            <person name="Szabo A."/>
            <person name="Mentes A."/>
            <person name="Boka K."/>
            <person name="Marialigeti K."/>
            <person name="Mathe I."/>
            <person name="Koncz M."/>
            <person name="Schumann P."/>
            <person name="Toth E."/>
        </authorList>
    </citation>
    <scope>NUCLEOTIDE SEQUENCE [LARGE SCALE GENOMIC DNA]</scope>
    <source>
        <strain evidence="2 3">SA-279</strain>
    </source>
</reference>
<evidence type="ECO:0000313" key="2">
    <source>
        <dbReference type="EMBL" id="TBW39187.1"/>
    </source>
</evidence>
<proteinExistence type="predicted"/>
<sequence length="121" mass="13172">MIATWMRAGLIAAATVVAGEAAARDFAVDSSCCGVLYYSLRGDGEVSGHYPKQEGVIRGRVGPEGTATGLWTQPRSDHPCVRPRGGSYAWGRFVIYDIGTRRISGDWGYCDEIPNRGWGFR</sequence>
<dbReference type="EMBL" id="SJFN01000008">
    <property type="protein sequence ID" value="TBW39187.1"/>
    <property type="molecule type" value="Genomic_DNA"/>
</dbReference>
<dbReference type="OrthoDB" id="7444491at2"/>
<feature type="chain" id="PRO_5020677261" description="Secreted protein" evidence="1">
    <location>
        <begin position="19"/>
        <end position="121"/>
    </location>
</feature>
<comment type="caution">
    <text evidence="2">The sequence shown here is derived from an EMBL/GenBank/DDBJ whole genome shotgun (WGS) entry which is preliminary data.</text>
</comment>
<keyword evidence="3" id="KW-1185">Reference proteome</keyword>
<feature type="signal peptide" evidence="1">
    <location>
        <begin position="1"/>
        <end position="18"/>
    </location>
</feature>